<evidence type="ECO:0008006" key="3">
    <source>
        <dbReference type="Google" id="ProtNLM"/>
    </source>
</evidence>
<dbReference type="CDD" id="cd24013">
    <property type="entry name" value="ASKHA_ATPase_BT3980-like"/>
    <property type="match status" value="1"/>
</dbReference>
<organism evidence="1 2">
    <name type="scientific">Coprobacter secundus subsp. similis</name>
    <dbReference type="NCBI Taxonomy" id="2751153"/>
    <lineage>
        <taxon>Bacteria</taxon>
        <taxon>Pseudomonadati</taxon>
        <taxon>Bacteroidota</taxon>
        <taxon>Bacteroidia</taxon>
        <taxon>Bacteroidales</taxon>
        <taxon>Barnesiellaceae</taxon>
        <taxon>Coprobacter</taxon>
    </lineage>
</organism>
<evidence type="ECO:0000313" key="2">
    <source>
        <dbReference type="Proteomes" id="UP000594042"/>
    </source>
</evidence>
<reference evidence="2" key="1">
    <citation type="submission" date="2020-07" db="EMBL/GenBank/DDBJ databases">
        <title>Complete genome sequencing of Coprobacter sp. strain 2CBH44.</title>
        <authorList>
            <person name="Sakamoto M."/>
            <person name="Murakami T."/>
            <person name="Mori H."/>
        </authorList>
    </citation>
    <scope>NUCLEOTIDE SEQUENCE [LARGE SCALE GENOMIC DNA]</scope>
    <source>
        <strain evidence="2">2CBH44</strain>
    </source>
</reference>
<dbReference type="AlphaFoldDB" id="A0A7G1HY54"/>
<proteinExistence type="predicted"/>
<sequence>MHPIFFFYICRKIITGVRLNFTKISQLLSTQAVKGITFEISKSAHTKPNFITVSESIRYTMADLSKHKQIEIEHPGQYILSIRLEKAGIYFSIYNPSVNNSFQACSEKFPAGEDYLHSLENFVYEYPELLQPYKKVYILLQSNRFTFVPRDFEPSGETDIYYRYCFPGTSDRILENRLEQNGIYNLFGIDDDIYAFLLRTFDLPVILHHLSPLCEYFYTKSRMGNNEKMYVNIENKYLDIICFGKKGLLLANTFEYEHTNDAAYYILNVWKQLNFDQQKDEVHLTGKNEQKKIIVPIIQEYISCVMPSIFPAQLFKMGKDTLNAPFDLIITPLCEL</sequence>
<protein>
    <recommendedName>
        <fullName evidence="3">DUF3822 family protein</fullName>
    </recommendedName>
</protein>
<evidence type="ECO:0000313" key="1">
    <source>
        <dbReference type="EMBL" id="BCI64576.1"/>
    </source>
</evidence>
<name>A0A7G1HY54_9BACT</name>
<dbReference type="EMBL" id="AP023322">
    <property type="protein sequence ID" value="BCI64576.1"/>
    <property type="molecule type" value="Genomic_DNA"/>
</dbReference>
<dbReference type="Gene3D" id="3.30.420.250">
    <property type="match status" value="1"/>
</dbReference>
<gene>
    <name evidence="1" type="ORF">Cop2CBH44_29290</name>
</gene>
<dbReference type="Proteomes" id="UP000594042">
    <property type="component" value="Chromosome"/>
</dbReference>
<dbReference type="Pfam" id="PF12864">
    <property type="entry name" value="DUF3822"/>
    <property type="match status" value="1"/>
</dbReference>
<keyword evidence="2" id="KW-1185">Reference proteome</keyword>
<accession>A0A7G1HY54</accession>
<dbReference type="InterPro" id="IPR024213">
    <property type="entry name" value="DUF3822"/>
</dbReference>
<dbReference type="KEGG" id="copr:Cop2CBH44_29290"/>
<dbReference type="Gene3D" id="3.30.420.260">
    <property type="match status" value="1"/>
</dbReference>